<evidence type="ECO:0000256" key="4">
    <source>
        <dbReference type="ARBA" id="ARBA00022692"/>
    </source>
</evidence>
<dbReference type="AlphaFoldDB" id="A0A843W3G5"/>
<comment type="subcellular location">
    <subcellularLocation>
        <location evidence="1">Membrane</location>
        <topology evidence="1">Multi-pass membrane protein</topology>
    </subcellularLocation>
</comment>
<dbReference type="InterPro" id="IPR048254">
    <property type="entry name" value="CDP_ALCOHOL_P_TRANSF_CS"/>
</dbReference>
<dbReference type="PANTHER" id="PTHR14269:SF62">
    <property type="entry name" value="CDP-DIACYLGLYCEROL--GLYCEROL-3-PHOSPHATE 3-PHOSPHATIDYLTRANSFERASE 1, CHLOROPLASTIC"/>
    <property type="match status" value="1"/>
</dbReference>
<dbReference type="EMBL" id="NMUH01002871">
    <property type="protein sequence ID" value="MQM02546.1"/>
    <property type="molecule type" value="Genomic_DNA"/>
</dbReference>
<comment type="caution">
    <text evidence="11">The sequence shown here is derived from an EMBL/GenBank/DDBJ whole genome shotgun (WGS) entry which is preliminary data.</text>
</comment>
<keyword evidence="9" id="KW-1208">Phospholipid metabolism</keyword>
<name>A0A843W3G5_COLES</name>
<keyword evidence="6" id="KW-0443">Lipid metabolism</keyword>
<gene>
    <name evidence="11" type="ORF">Taro_035315</name>
</gene>
<keyword evidence="12" id="KW-1185">Reference proteome</keyword>
<keyword evidence="8" id="KW-0594">Phospholipid biosynthesis</keyword>
<keyword evidence="2" id="KW-0444">Lipid biosynthesis</keyword>
<dbReference type="InterPro" id="IPR050324">
    <property type="entry name" value="CDP-alcohol_PTase-I"/>
</dbReference>
<reference evidence="11" key="1">
    <citation type="submission" date="2017-07" db="EMBL/GenBank/DDBJ databases">
        <title>Taro Niue Genome Assembly and Annotation.</title>
        <authorList>
            <person name="Atibalentja N."/>
            <person name="Keating K."/>
            <person name="Fields C.J."/>
        </authorList>
    </citation>
    <scope>NUCLEOTIDE SEQUENCE</scope>
    <source>
        <strain evidence="11">Niue_2</strain>
        <tissue evidence="11">Leaf</tissue>
    </source>
</reference>
<proteinExistence type="inferred from homology"/>
<evidence type="ECO:0000256" key="8">
    <source>
        <dbReference type="ARBA" id="ARBA00023209"/>
    </source>
</evidence>
<dbReference type="OrthoDB" id="1732877at2759"/>
<evidence type="ECO:0000313" key="12">
    <source>
        <dbReference type="Proteomes" id="UP000652761"/>
    </source>
</evidence>
<keyword evidence="5" id="KW-1133">Transmembrane helix</keyword>
<keyword evidence="3 10" id="KW-0808">Transferase</keyword>
<evidence type="ECO:0000256" key="1">
    <source>
        <dbReference type="ARBA" id="ARBA00004141"/>
    </source>
</evidence>
<keyword evidence="7" id="KW-0472">Membrane</keyword>
<evidence type="ECO:0000256" key="9">
    <source>
        <dbReference type="ARBA" id="ARBA00023264"/>
    </source>
</evidence>
<evidence type="ECO:0000256" key="3">
    <source>
        <dbReference type="ARBA" id="ARBA00022679"/>
    </source>
</evidence>
<evidence type="ECO:0000256" key="7">
    <source>
        <dbReference type="ARBA" id="ARBA00023136"/>
    </source>
</evidence>
<evidence type="ECO:0000256" key="5">
    <source>
        <dbReference type="ARBA" id="ARBA00022989"/>
    </source>
</evidence>
<evidence type="ECO:0000256" key="10">
    <source>
        <dbReference type="RuleBase" id="RU003750"/>
    </source>
</evidence>
<organism evidence="11 12">
    <name type="scientific">Colocasia esculenta</name>
    <name type="common">Wild taro</name>
    <name type="synonym">Arum esculentum</name>
    <dbReference type="NCBI Taxonomy" id="4460"/>
    <lineage>
        <taxon>Eukaryota</taxon>
        <taxon>Viridiplantae</taxon>
        <taxon>Streptophyta</taxon>
        <taxon>Embryophyta</taxon>
        <taxon>Tracheophyta</taxon>
        <taxon>Spermatophyta</taxon>
        <taxon>Magnoliopsida</taxon>
        <taxon>Liliopsida</taxon>
        <taxon>Araceae</taxon>
        <taxon>Aroideae</taxon>
        <taxon>Colocasieae</taxon>
        <taxon>Colocasia</taxon>
    </lineage>
</organism>
<dbReference type="InterPro" id="IPR043130">
    <property type="entry name" value="CDP-OH_PTrfase_TM_dom"/>
</dbReference>
<dbReference type="Gene3D" id="1.20.120.1760">
    <property type="match status" value="1"/>
</dbReference>
<dbReference type="GO" id="GO:0008444">
    <property type="term" value="F:CDP-diacylglycerol-glycerol-3-phosphate 3-phosphatidyltransferase activity"/>
    <property type="evidence" value="ECO:0007669"/>
    <property type="project" value="TreeGrafter"/>
</dbReference>
<dbReference type="Proteomes" id="UP000652761">
    <property type="component" value="Unassembled WGS sequence"/>
</dbReference>
<evidence type="ECO:0000256" key="6">
    <source>
        <dbReference type="ARBA" id="ARBA00023098"/>
    </source>
</evidence>
<sequence>MACAGRPSAPRPHPVPVAFPLENLFVARARTHAPHTCGVVVWAGASSNSPPSPPIGANKGRSDVTTITDATAEACGAVGNGGITVLGMRIASGHEPSAALGMASPGGARMRAGGDPARGGEFGGGGAASGPVMGSLHRLRQNGIGEGNVVDVALPRSQRLRKNLTIPTVLTLGRVAAVPLLVSSFYMDSQWATTATTTIFIAAAITDWLDGYIARKMCLGTAFGAFLDPVADKVLYFPINLFCCENAVNSKSRWIEDQKFYAR</sequence>
<dbReference type="PROSITE" id="PS00379">
    <property type="entry name" value="CDP_ALCOHOL_P_TRANSF"/>
    <property type="match status" value="1"/>
</dbReference>
<dbReference type="GO" id="GO:0046474">
    <property type="term" value="P:glycerophospholipid biosynthetic process"/>
    <property type="evidence" value="ECO:0007669"/>
    <property type="project" value="TreeGrafter"/>
</dbReference>
<keyword evidence="4" id="KW-0812">Transmembrane</keyword>
<dbReference type="Pfam" id="PF01066">
    <property type="entry name" value="CDP-OH_P_transf"/>
    <property type="match status" value="1"/>
</dbReference>
<accession>A0A843W3G5</accession>
<comment type="similarity">
    <text evidence="10">Belongs to the CDP-alcohol phosphatidyltransferase class-I family.</text>
</comment>
<evidence type="ECO:0000256" key="2">
    <source>
        <dbReference type="ARBA" id="ARBA00022516"/>
    </source>
</evidence>
<protein>
    <submittedName>
        <fullName evidence="11">Uncharacterized protein</fullName>
    </submittedName>
</protein>
<dbReference type="InterPro" id="IPR000462">
    <property type="entry name" value="CDP-OH_P_trans"/>
</dbReference>
<dbReference type="PANTHER" id="PTHR14269">
    <property type="entry name" value="CDP-DIACYLGLYCEROL--GLYCEROL-3-PHOSPHATE 3-PHOSPHATIDYLTRANSFERASE-RELATED"/>
    <property type="match status" value="1"/>
</dbReference>
<dbReference type="GO" id="GO:0009941">
    <property type="term" value="C:chloroplast envelope"/>
    <property type="evidence" value="ECO:0007669"/>
    <property type="project" value="TreeGrafter"/>
</dbReference>
<dbReference type="GO" id="GO:0016020">
    <property type="term" value="C:membrane"/>
    <property type="evidence" value="ECO:0007669"/>
    <property type="project" value="UniProtKB-SubCell"/>
</dbReference>
<evidence type="ECO:0000313" key="11">
    <source>
        <dbReference type="EMBL" id="MQM02546.1"/>
    </source>
</evidence>